<dbReference type="InterPro" id="IPR031148">
    <property type="entry name" value="Plexin"/>
</dbReference>
<dbReference type="InterPro" id="IPR006626">
    <property type="entry name" value="PbH1"/>
</dbReference>
<feature type="domain" description="IPT/TIG" evidence="3">
    <location>
        <begin position="903"/>
        <end position="985"/>
    </location>
</feature>
<proteinExistence type="predicted"/>
<dbReference type="Pfam" id="PF01833">
    <property type="entry name" value="TIG"/>
    <property type="match status" value="4"/>
</dbReference>
<dbReference type="Gene3D" id="2.60.40.10">
    <property type="entry name" value="Immunoglobulins"/>
    <property type="match status" value="4"/>
</dbReference>
<dbReference type="InterPro" id="IPR012334">
    <property type="entry name" value="Pectin_lyas_fold"/>
</dbReference>
<dbReference type="InterPro" id="IPR014756">
    <property type="entry name" value="Ig_E-set"/>
</dbReference>
<dbReference type="CDD" id="cd00603">
    <property type="entry name" value="IPT_PCSR"/>
    <property type="match status" value="1"/>
</dbReference>
<feature type="domain" description="IPT/TIG" evidence="3">
    <location>
        <begin position="1160"/>
        <end position="1243"/>
    </location>
</feature>
<dbReference type="InterPro" id="IPR002909">
    <property type="entry name" value="IPT_dom"/>
</dbReference>
<dbReference type="PANTHER" id="PTHR22625:SF70">
    <property type="entry name" value="PLEXIN A, ISOFORM A"/>
    <property type="match status" value="1"/>
</dbReference>
<accession>A0A8J7Z2W2</accession>
<dbReference type="InterPro" id="IPR036737">
    <property type="entry name" value="OmpA-like_sf"/>
</dbReference>
<dbReference type="SUPFAM" id="SSF103088">
    <property type="entry name" value="OmpA-like"/>
    <property type="match status" value="1"/>
</dbReference>
<dbReference type="RefSeq" id="WP_162424534.1">
    <property type="nucleotide sequence ID" value="NZ_WVIE01000023.1"/>
</dbReference>
<evidence type="ECO:0000256" key="2">
    <source>
        <dbReference type="ARBA" id="ARBA00023273"/>
    </source>
</evidence>
<dbReference type="Gene3D" id="2.160.20.10">
    <property type="entry name" value="Single-stranded right-handed beta-helix, Pectin lyase-like"/>
    <property type="match status" value="1"/>
</dbReference>
<comment type="subcellular location">
    <subcellularLocation>
        <location evidence="1">Cell projection</location>
    </subcellularLocation>
</comment>
<reference evidence="4" key="1">
    <citation type="submission" date="2019-12" db="EMBL/GenBank/DDBJ databases">
        <title>High-Quality draft genome sequences of three cyanobacteria isolated from the limestone walls of the Old Cathedral of Coimbra.</title>
        <authorList>
            <person name="Tiago I."/>
            <person name="Soares F."/>
            <person name="Portugal A."/>
        </authorList>
    </citation>
    <scope>NUCLEOTIDE SEQUENCE</scope>
    <source>
        <strain evidence="4">A</strain>
    </source>
</reference>
<gene>
    <name evidence="4" type="ORF">GS601_17220</name>
</gene>
<dbReference type="InterPro" id="IPR013783">
    <property type="entry name" value="Ig-like_fold"/>
</dbReference>
<dbReference type="GO" id="GO:0042995">
    <property type="term" value="C:cell projection"/>
    <property type="evidence" value="ECO:0007669"/>
    <property type="project" value="UniProtKB-SubCell"/>
</dbReference>
<evidence type="ECO:0000259" key="3">
    <source>
        <dbReference type="SMART" id="SM00429"/>
    </source>
</evidence>
<comment type="caution">
    <text evidence="4">The sequence shown here is derived from an EMBL/GenBank/DDBJ whole genome shotgun (WGS) entry which is preliminary data.</text>
</comment>
<evidence type="ECO:0000313" key="5">
    <source>
        <dbReference type="Proteomes" id="UP000646053"/>
    </source>
</evidence>
<dbReference type="InterPro" id="IPR011050">
    <property type="entry name" value="Pectin_lyase_fold/virulence"/>
</dbReference>
<sequence length="1243" mass="132141">MSNGTETQGVIESGQQASFQLTLGDPDFCRIPAAILFDNNRSFVSPLPEHKQAYQTALDRINAGGGQLVVVGHTDDVGQVDLNERLSVRRAQATLAVLADNTSEWESIFIAESWGDDEFRIMLTEVGLPTTAQSIRQHRERTAAGEQRRSLLFTQYFQKLLNNPSSSPTVSSLSPPILGCGEQHTLAPGNDRPSRRAEFIFFLANQSPTVACDQYLLWRNPCAPLSLPPPQQVNAFFVSVSGSDTAGTGSASQPWQTFQHSLAEISRLRQSNQHVILNVLAGVYNENVVLPTETTLLGIGNAEVRSVPNTTAPTIEVDNVRNSRIRDLKITQGQRSGIEIKNSDDVEVNGCEITDNFAPRGGGIKVVNSTNIKLESNQIQRNQAGTISTAIINIDIDVSVVFDPGIDVFDIQLGDAHGGGIYLENSQQILIRNNQILENRAILFGGGIAIDNRPGFDSAIEVRDNIITCNQVSHGNLQPLQAPPITCSVQDMNDPVVERAEAETIDEAAAKAITLLHGVGLESGLGGGIALRHVSPQTRILGNTIGAESRPNRARRGGGIECFTGAYPHIEENAIAFNLVSDDGGGIAIDQFDPFLSRSQPTFLSFRRGSIFPRQPIRLVNNRIRFNRSIEDGGGLYGTGNAQIEIRGNATVIEGNRAGENGGGLRISYATRMIVVGAKILNNQSNTIGTEREGGGGIAARNAEIQLQDCELNGNIANHFAGGAAFCTSTFEGGFNREGFVANRQGQFDEIMLVDYGFTTRRYLFDQCRGRSNEARGNSGAGGFLYALRDSTVQDGIPRGGIFPIQVIVRGDRTAIGENTSSYNNAANPGGALQKRGNVVIELSGRLSANRPEDRAIFFPDVPASPTGIAPSTPSPSNHPVVIIHHDGRPDDHPTTFPYQNLSPRIDDVQPRFGLVAGGTSVTIRGQDFLPGVQVLFGTAPATINTATDALITVTIPPNASGFVDVTVRNPDSQTDIVRDGFTYVLPLTIIDVQPRSGSSLGGTLITITGTGFLTGATVLIDGRSATVVSVSATQITAETPSIPGRSGVVDVEVQNPTGQSERVSGGFTYFVSSPRIFGIQPRSGASTIGVPVTVSGNDFLPGAELLFGGQLATNIVVSTTQISATTPIQPNLSGLVDLQVTNLDGQSDRVSGGYEYIPPPRISDVQPRSGASTGGDLITITGSGFQSGITVSLGSFAATSVTVISATELTAITPASSTGAVDVVILNPDRQVDRVSGGFTYQ</sequence>
<dbReference type="EMBL" id="WVIE01000023">
    <property type="protein sequence ID" value="NDJ19004.1"/>
    <property type="molecule type" value="Genomic_DNA"/>
</dbReference>
<dbReference type="InterPro" id="IPR039448">
    <property type="entry name" value="Beta_helix"/>
</dbReference>
<organism evidence="4 5">
    <name type="scientific">Myxacorys almedinensis A</name>
    <dbReference type="NCBI Taxonomy" id="2690445"/>
    <lineage>
        <taxon>Bacteria</taxon>
        <taxon>Bacillati</taxon>
        <taxon>Cyanobacteriota</taxon>
        <taxon>Cyanophyceae</taxon>
        <taxon>Leptolyngbyales</taxon>
        <taxon>Leptolyngbyaceae</taxon>
        <taxon>Myxacorys</taxon>
        <taxon>Myxacorys almedinensis</taxon>
    </lineage>
</organism>
<feature type="domain" description="IPT/TIG" evidence="3">
    <location>
        <begin position="987"/>
        <end position="1071"/>
    </location>
</feature>
<dbReference type="SUPFAM" id="SSF51126">
    <property type="entry name" value="Pectin lyase-like"/>
    <property type="match status" value="1"/>
</dbReference>
<dbReference type="SUPFAM" id="SSF81296">
    <property type="entry name" value="E set domains"/>
    <property type="match status" value="4"/>
</dbReference>
<dbReference type="SMART" id="SM00710">
    <property type="entry name" value="PbH1"/>
    <property type="match status" value="8"/>
</dbReference>
<feature type="domain" description="IPT/TIG" evidence="3">
    <location>
        <begin position="1074"/>
        <end position="1158"/>
    </location>
</feature>
<name>A0A8J7Z2W2_9CYAN</name>
<dbReference type="GO" id="GO:0017154">
    <property type="term" value="F:semaphorin receptor activity"/>
    <property type="evidence" value="ECO:0007669"/>
    <property type="project" value="InterPro"/>
</dbReference>
<dbReference type="Pfam" id="PF13229">
    <property type="entry name" value="Beta_helix"/>
    <property type="match status" value="1"/>
</dbReference>
<dbReference type="CDD" id="cd00102">
    <property type="entry name" value="IPT"/>
    <property type="match status" value="3"/>
</dbReference>
<keyword evidence="2" id="KW-0966">Cell projection</keyword>
<protein>
    <recommendedName>
        <fullName evidence="3">IPT/TIG domain-containing protein</fullName>
    </recommendedName>
</protein>
<dbReference type="Proteomes" id="UP000646053">
    <property type="component" value="Unassembled WGS sequence"/>
</dbReference>
<dbReference type="PANTHER" id="PTHR22625">
    <property type="entry name" value="PLEXIN"/>
    <property type="match status" value="1"/>
</dbReference>
<keyword evidence="5" id="KW-1185">Reference proteome</keyword>
<dbReference type="AlphaFoldDB" id="A0A8J7Z2W2"/>
<dbReference type="SMART" id="SM00429">
    <property type="entry name" value="IPT"/>
    <property type="match status" value="4"/>
</dbReference>
<evidence type="ECO:0000313" key="4">
    <source>
        <dbReference type="EMBL" id="NDJ19004.1"/>
    </source>
</evidence>
<evidence type="ECO:0000256" key="1">
    <source>
        <dbReference type="ARBA" id="ARBA00004316"/>
    </source>
</evidence>
<dbReference type="Gene3D" id="3.30.1330.60">
    <property type="entry name" value="OmpA-like domain"/>
    <property type="match status" value="1"/>
</dbReference>